<comment type="caution">
    <text evidence="3">The sequence shown here is derived from an EMBL/GenBank/DDBJ whole genome shotgun (WGS) entry which is preliminary data.</text>
</comment>
<protein>
    <submittedName>
        <fullName evidence="3">Uncharacterized protein</fullName>
    </submittedName>
</protein>
<dbReference type="Proteomes" id="UP001146120">
    <property type="component" value="Unassembled WGS sequence"/>
</dbReference>
<reference evidence="3" key="2">
    <citation type="journal article" date="2023" name="Microbiol Resour">
        <title>Decontamination and Annotation of the Draft Genome Sequence of the Oomycete Lagenidium giganteum ARSEF 373.</title>
        <authorList>
            <person name="Morgan W.R."/>
            <person name="Tartar A."/>
        </authorList>
    </citation>
    <scope>NUCLEOTIDE SEQUENCE</scope>
    <source>
        <strain evidence="3">ARSEF 373</strain>
    </source>
</reference>
<feature type="region of interest" description="Disordered" evidence="2">
    <location>
        <begin position="108"/>
        <end position="164"/>
    </location>
</feature>
<sequence>MTSTGPTDEELAKAIAALKKKLGDYYVQAVQDAIKAEEQRKLKLKKVTTHLEAKRWEKKFEKERKNEKERLQQIKEDHQLLLSAKIAEWKAQGVNSKDIPPIVTKRIADATLEPQRQTEQPKKKISKATLERLSTPRVPTAKSTDARGTRPSSATSSSPQVETSQEVAFMKDVYRKEDMLRLYRSHSLPALNAENLKAMSETDLLQKKFSLLTQLHGVVSRQERIIQDDECTIRSSVSSWKSSNYRSAYSSR</sequence>
<evidence type="ECO:0000256" key="2">
    <source>
        <dbReference type="SAM" id="MobiDB-lite"/>
    </source>
</evidence>
<keyword evidence="4" id="KW-1185">Reference proteome</keyword>
<gene>
    <name evidence="3" type="ORF">N0F65_004770</name>
</gene>
<evidence type="ECO:0000313" key="3">
    <source>
        <dbReference type="EMBL" id="DAZ97156.1"/>
    </source>
</evidence>
<reference evidence="3" key="1">
    <citation type="submission" date="2022-11" db="EMBL/GenBank/DDBJ databases">
        <authorList>
            <person name="Morgan W.R."/>
            <person name="Tartar A."/>
        </authorList>
    </citation>
    <scope>NUCLEOTIDE SEQUENCE</scope>
    <source>
        <strain evidence="3">ARSEF 373</strain>
    </source>
</reference>
<feature type="coiled-coil region" evidence="1">
    <location>
        <begin position="27"/>
        <end position="84"/>
    </location>
</feature>
<feature type="compositionally biased region" description="Polar residues" evidence="2">
    <location>
        <begin position="150"/>
        <end position="164"/>
    </location>
</feature>
<accession>A0AAV2YSE4</accession>
<keyword evidence="1" id="KW-0175">Coiled coil</keyword>
<evidence type="ECO:0000313" key="4">
    <source>
        <dbReference type="Proteomes" id="UP001146120"/>
    </source>
</evidence>
<evidence type="ECO:0000256" key="1">
    <source>
        <dbReference type="SAM" id="Coils"/>
    </source>
</evidence>
<dbReference type="EMBL" id="DAKRPA010000145">
    <property type="protein sequence ID" value="DAZ97156.1"/>
    <property type="molecule type" value="Genomic_DNA"/>
</dbReference>
<dbReference type="AlphaFoldDB" id="A0AAV2YSE4"/>
<name>A0AAV2YSE4_9STRA</name>
<organism evidence="3 4">
    <name type="scientific">Lagenidium giganteum</name>
    <dbReference type="NCBI Taxonomy" id="4803"/>
    <lineage>
        <taxon>Eukaryota</taxon>
        <taxon>Sar</taxon>
        <taxon>Stramenopiles</taxon>
        <taxon>Oomycota</taxon>
        <taxon>Peronosporomycetes</taxon>
        <taxon>Pythiales</taxon>
        <taxon>Pythiaceae</taxon>
    </lineage>
</organism>
<proteinExistence type="predicted"/>